<evidence type="ECO:0000313" key="3">
    <source>
        <dbReference type="Proteomes" id="UP000179344"/>
    </source>
</evidence>
<evidence type="ECO:0000313" key="2">
    <source>
        <dbReference type="EMBL" id="OGI44920.1"/>
    </source>
</evidence>
<protein>
    <submittedName>
        <fullName evidence="2">Uncharacterized protein</fullName>
    </submittedName>
</protein>
<dbReference type="EMBL" id="MFST01000031">
    <property type="protein sequence ID" value="OGI44920.1"/>
    <property type="molecule type" value="Genomic_DNA"/>
</dbReference>
<proteinExistence type="predicted"/>
<feature type="compositionally biased region" description="Basic residues" evidence="1">
    <location>
        <begin position="47"/>
        <end position="65"/>
    </location>
</feature>
<dbReference type="Proteomes" id="UP000179344">
    <property type="component" value="Unassembled WGS sequence"/>
</dbReference>
<organism evidence="2 3">
    <name type="scientific">Candidatus Muproteobacteria bacterium RBG_16_65_31</name>
    <dbReference type="NCBI Taxonomy" id="1817759"/>
    <lineage>
        <taxon>Bacteria</taxon>
        <taxon>Pseudomonadati</taxon>
        <taxon>Pseudomonadota</taxon>
        <taxon>Candidatus Muproteobacteria</taxon>
    </lineage>
</organism>
<dbReference type="AlphaFoldDB" id="A0A1F6TIE8"/>
<feature type="region of interest" description="Disordered" evidence="1">
    <location>
        <begin position="29"/>
        <end position="65"/>
    </location>
</feature>
<accession>A0A1F6TIE8</accession>
<name>A0A1F6TIE8_9PROT</name>
<dbReference type="PROSITE" id="PS51257">
    <property type="entry name" value="PROKAR_LIPOPROTEIN"/>
    <property type="match status" value="1"/>
</dbReference>
<sequence>MFIRVAESTEILRPITQFGWAQACSGVTAARDSGGVPRNGPPEQVRKMRRTSGRRSPARKPHGMH</sequence>
<reference evidence="2 3" key="1">
    <citation type="journal article" date="2016" name="Nat. Commun.">
        <title>Thousands of microbial genomes shed light on interconnected biogeochemical processes in an aquifer system.</title>
        <authorList>
            <person name="Anantharaman K."/>
            <person name="Brown C.T."/>
            <person name="Hug L.A."/>
            <person name="Sharon I."/>
            <person name="Castelle C.J."/>
            <person name="Probst A.J."/>
            <person name="Thomas B.C."/>
            <person name="Singh A."/>
            <person name="Wilkins M.J."/>
            <person name="Karaoz U."/>
            <person name="Brodie E.L."/>
            <person name="Williams K.H."/>
            <person name="Hubbard S.S."/>
            <person name="Banfield J.F."/>
        </authorList>
    </citation>
    <scope>NUCLEOTIDE SEQUENCE [LARGE SCALE GENOMIC DNA]</scope>
</reference>
<evidence type="ECO:0000256" key="1">
    <source>
        <dbReference type="SAM" id="MobiDB-lite"/>
    </source>
</evidence>
<comment type="caution">
    <text evidence="2">The sequence shown here is derived from an EMBL/GenBank/DDBJ whole genome shotgun (WGS) entry which is preliminary data.</text>
</comment>
<gene>
    <name evidence="2" type="ORF">A2V92_02285</name>
</gene>